<dbReference type="FunCoup" id="A0A2R6QRW9">
    <property type="interactions" value="2288"/>
</dbReference>
<dbReference type="InterPro" id="IPR049072">
    <property type="entry name" value="MPH2_C"/>
</dbReference>
<dbReference type="EMBL" id="NKQK01000013">
    <property type="protein sequence ID" value="PSS13863.1"/>
    <property type="molecule type" value="Genomic_DNA"/>
</dbReference>
<dbReference type="OMA" id="WVKKANI"/>
<protein>
    <submittedName>
        <fullName evidence="2">Thylakoid lumenal protein</fullName>
    </submittedName>
</protein>
<dbReference type="AlphaFoldDB" id="A0A2R6QRW9"/>
<dbReference type="Gramene" id="PSS13863">
    <property type="protein sequence ID" value="PSS13863"/>
    <property type="gene ID" value="CEY00_Acc14475"/>
</dbReference>
<reference evidence="2 3" key="1">
    <citation type="submission" date="2017-07" db="EMBL/GenBank/DDBJ databases">
        <title>An improved, manually edited Actinidia chinensis var. chinensis (kiwifruit) genome highlights the challenges associated with draft genomes and gene prediction in plants.</title>
        <authorList>
            <person name="Pilkington S."/>
            <person name="Crowhurst R."/>
            <person name="Hilario E."/>
            <person name="Nardozza S."/>
            <person name="Fraser L."/>
            <person name="Peng Y."/>
            <person name="Gunaseelan K."/>
            <person name="Simpson R."/>
            <person name="Tahir J."/>
            <person name="Deroles S."/>
            <person name="Templeton K."/>
            <person name="Luo Z."/>
            <person name="Davy M."/>
            <person name="Cheng C."/>
            <person name="Mcneilage M."/>
            <person name="Scaglione D."/>
            <person name="Liu Y."/>
            <person name="Zhang Q."/>
            <person name="Datson P."/>
            <person name="De Silva N."/>
            <person name="Gardiner S."/>
            <person name="Bassett H."/>
            <person name="Chagne D."/>
            <person name="Mccallum J."/>
            <person name="Dzierzon H."/>
            <person name="Deng C."/>
            <person name="Wang Y.-Y."/>
            <person name="Barron N."/>
            <person name="Manako K."/>
            <person name="Bowen J."/>
            <person name="Foster T."/>
            <person name="Erridge Z."/>
            <person name="Tiffin H."/>
            <person name="Waite C."/>
            <person name="Davies K."/>
            <person name="Grierson E."/>
            <person name="Laing W."/>
            <person name="Kirk R."/>
            <person name="Chen X."/>
            <person name="Wood M."/>
            <person name="Montefiori M."/>
            <person name="Brummell D."/>
            <person name="Schwinn K."/>
            <person name="Catanach A."/>
            <person name="Fullerton C."/>
            <person name="Li D."/>
            <person name="Meiyalaghan S."/>
            <person name="Nieuwenhuizen N."/>
            <person name="Read N."/>
            <person name="Prakash R."/>
            <person name="Hunter D."/>
            <person name="Zhang H."/>
            <person name="Mckenzie M."/>
            <person name="Knabel M."/>
            <person name="Harris A."/>
            <person name="Allan A."/>
            <person name="Chen A."/>
            <person name="Janssen B."/>
            <person name="Plunkett B."/>
            <person name="Dwamena C."/>
            <person name="Voogd C."/>
            <person name="Leif D."/>
            <person name="Lafferty D."/>
            <person name="Souleyre E."/>
            <person name="Varkonyi-Gasic E."/>
            <person name="Gambi F."/>
            <person name="Hanley J."/>
            <person name="Yao J.-L."/>
            <person name="Cheung J."/>
            <person name="David K."/>
            <person name="Warren B."/>
            <person name="Marsh K."/>
            <person name="Snowden K."/>
            <person name="Lin-Wang K."/>
            <person name="Brian L."/>
            <person name="Martinez-Sanchez M."/>
            <person name="Wang M."/>
            <person name="Ileperuma N."/>
            <person name="Macnee N."/>
            <person name="Campin R."/>
            <person name="Mcatee P."/>
            <person name="Drummond R."/>
            <person name="Espley R."/>
            <person name="Ireland H."/>
            <person name="Wu R."/>
            <person name="Atkinson R."/>
            <person name="Karunairetnam S."/>
            <person name="Bulley S."/>
            <person name="Chunkath S."/>
            <person name="Hanley Z."/>
            <person name="Storey R."/>
            <person name="Thrimawithana A."/>
            <person name="Thomson S."/>
            <person name="David C."/>
            <person name="Testolin R."/>
        </authorList>
    </citation>
    <scope>NUCLEOTIDE SEQUENCE [LARGE SCALE GENOMIC DNA]</scope>
    <source>
        <strain evidence="3">cv. Red5</strain>
        <tissue evidence="2">Young leaf</tissue>
    </source>
</reference>
<dbReference type="OrthoDB" id="1924976at2759"/>
<dbReference type="Pfam" id="PF20675">
    <property type="entry name" value="MPH2"/>
    <property type="match status" value="1"/>
</dbReference>
<dbReference type="InterPro" id="IPR038862">
    <property type="entry name" value="MPH2"/>
</dbReference>
<feature type="domain" description="Maintenance of Photosystem II under High light 2 C-terminal" evidence="1">
    <location>
        <begin position="117"/>
        <end position="223"/>
    </location>
</feature>
<dbReference type="Proteomes" id="UP000241394">
    <property type="component" value="Chromosome LG13"/>
</dbReference>
<reference evidence="3" key="2">
    <citation type="journal article" date="2018" name="BMC Genomics">
        <title>A manually annotated Actinidia chinensis var. chinensis (kiwifruit) genome highlights the challenges associated with draft genomes and gene prediction in plants.</title>
        <authorList>
            <person name="Pilkington S.M."/>
            <person name="Crowhurst R."/>
            <person name="Hilario E."/>
            <person name="Nardozza S."/>
            <person name="Fraser L."/>
            <person name="Peng Y."/>
            <person name="Gunaseelan K."/>
            <person name="Simpson R."/>
            <person name="Tahir J."/>
            <person name="Deroles S.C."/>
            <person name="Templeton K."/>
            <person name="Luo Z."/>
            <person name="Davy M."/>
            <person name="Cheng C."/>
            <person name="McNeilage M."/>
            <person name="Scaglione D."/>
            <person name="Liu Y."/>
            <person name="Zhang Q."/>
            <person name="Datson P."/>
            <person name="De Silva N."/>
            <person name="Gardiner S.E."/>
            <person name="Bassett H."/>
            <person name="Chagne D."/>
            <person name="McCallum J."/>
            <person name="Dzierzon H."/>
            <person name="Deng C."/>
            <person name="Wang Y.Y."/>
            <person name="Barron L."/>
            <person name="Manako K."/>
            <person name="Bowen J."/>
            <person name="Foster T.M."/>
            <person name="Erridge Z.A."/>
            <person name="Tiffin H."/>
            <person name="Waite C.N."/>
            <person name="Davies K.M."/>
            <person name="Grierson E.P."/>
            <person name="Laing W.A."/>
            <person name="Kirk R."/>
            <person name="Chen X."/>
            <person name="Wood M."/>
            <person name="Montefiori M."/>
            <person name="Brummell D.A."/>
            <person name="Schwinn K.E."/>
            <person name="Catanach A."/>
            <person name="Fullerton C."/>
            <person name="Li D."/>
            <person name="Meiyalaghan S."/>
            <person name="Nieuwenhuizen N."/>
            <person name="Read N."/>
            <person name="Prakash R."/>
            <person name="Hunter D."/>
            <person name="Zhang H."/>
            <person name="McKenzie M."/>
            <person name="Knabel M."/>
            <person name="Harris A."/>
            <person name="Allan A.C."/>
            <person name="Gleave A."/>
            <person name="Chen A."/>
            <person name="Janssen B.J."/>
            <person name="Plunkett B."/>
            <person name="Ampomah-Dwamena C."/>
            <person name="Voogd C."/>
            <person name="Leif D."/>
            <person name="Lafferty D."/>
            <person name="Souleyre E.J.F."/>
            <person name="Varkonyi-Gasic E."/>
            <person name="Gambi F."/>
            <person name="Hanley J."/>
            <person name="Yao J.L."/>
            <person name="Cheung J."/>
            <person name="David K.M."/>
            <person name="Warren B."/>
            <person name="Marsh K."/>
            <person name="Snowden K.C."/>
            <person name="Lin-Wang K."/>
            <person name="Brian L."/>
            <person name="Martinez-Sanchez M."/>
            <person name="Wang M."/>
            <person name="Ileperuma N."/>
            <person name="Macnee N."/>
            <person name="Campin R."/>
            <person name="McAtee P."/>
            <person name="Drummond R.S.M."/>
            <person name="Espley R.V."/>
            <person name="Ireland H.S."/>
            <person name="Wu R."/>
            <person name="Atkinson R.G."/>
            <person name="Karunairetnam S."/>
            <person name="Bulley S."/>
            <person name="Chunkath S."/>
            <person name="Hanley Z."/>
            <person name="Storey R."/>
            <person name="Thrimawithana A.H."/>
            <person name="Thomson S."/>
            <person name="David C."/>
            <person name="Testolin R."/>
            <person name="Huang H."/>
            <person name="Hellens R.P."/>
            <person name="Schaffer R.J."/>
        </authorList>
    </citation>
    <scope>NUCLEOTIDE SEQUENCE [LARGE SCALE GENOMIC DNA]</scope>
    <source>
        <strain evidence="3">cv. Red5</strain>
    </source>
</reference>
<evidence type="ECO:0000313" key="2">
    <source>
        <dbReference type="EMBL" id="PSS13863.1"/>
    </source>
</evidence>
<dbReference type="PANTHER" id="PTHR35742">
    <property type="entry name" value="THYLAKOID LUMENAL 16.5 KDA PROTEIN, CHLOROPLASTIC"/>
    <property type="match status" value="1"/>
</dbReference>
<evidence type="ECO:0000313" key="3">
    <source>
        <dbReference type="Proteomes" id="UP000241394"/>
    </source>
</evidence>
<keyword evidence="3" id="KW-1185">Reference proteome</keyword>
<dbReference type="InParanoid" id="A0A2R6QRW9"/>
<dbReference type="PANTHER" id="PTHR35742:SF1">
    <property type="entry name" value="THYLAKOID LUMENAL 16.5 KDA PROTEIN, CHLOROPLASTIC"/>
    <property type="match status" value="1"/>
</dbReference>
<organism evidence="2 3">
    <name type="scientific">Actinidia chinensis var. chinensis</name>
    <name type="common">Chinese soft-hair kiwi</name>
    <dbReference type="NCBI Taxonomy" id="1590841"/>
    <lineage>
        <taxon>Eukaryota</taxon>
        <taxon>Viridiplantae</taxon>
        <taxon>Streptophyta</taxon>
        <taxon>Embryophyta</taxon>
        <taxon>Tracheophyta</taxon>
        <taxon>Spermatophyta</taxon>
        <taxon>Magnoliopsida</taxon>
        <taxon>eudicotyledons</taxon>
        <taxon>Gunneridae</taxon>
        <taxon>Pentapetalae</taxon>
        <taxon>asterids</taxon>
        <taxon>Ericales</taxon>
        <taxon>Actinidiaceae</taxon>
        <taxon>Actinidia</taxon>
    </lineage>
</organism>
<sequence>MATLFLSTAKTFLPILLSSPPPSIHDHKHNTRPQLTQYKAVSDSPPPYPPIFTKRSLSLSLTSTFLFSIAGQLGHFAANAAILEADDDEELLERVKKDRKKRLERQGVISSSNKERAYLQDLVYRLSKVGQAIENNDLSAASSVLGHSTDTDWVQKANLAFTKFSSSSEEKTEIDTFNTSLASLISSVVQKDIEASKLAFVSSASAFEKWTALTGLVGQLKGL</sequence>
<dbReference type="GO" id="GO:0010206">
    <property type="term" value="P:photosystem II repair"/>
    <property type="evidence" value="ECO:0007669"/>
    <property type="project" value="InterPro"/>
</dbReference>
<accession>A0A2R6QRW9</accession>
<gene>
    <name evidence="2" type="ORF">CEY00_Acc14475</name>
</gene>
<proteinExistence type="predicted"/>
<evidence type="ECO:0000259" key="1">
    <source>
        <dbReference type="Pfam" id="PF20675"/>
    </source>
</evidence>
<name>A0A2R6QRW9_ACTCC</name>
<comment type="caution">
    <text evidence="2">The sequence shown here is derived from an EMBL/GenBank/DDBJ whole genome shotgun (WGS) entry which is preliminary data.</text>
</comment>
<dbReference type="STRING" id="1590841.A0A2R6QRW9"/>